<reference evidence="2" key="1">
    <citation type="submission" date="2021-03" db="EMBL/GenBank/DDBJ databases">
        <authorList>
            <person name="Li Z."/>
            <person name="Yang C."/>
        </authorList>
    </citation>
    <scope>NUCLEOTIDE SEQUENCE</scope>
    <source>
        <strain evidence="2">Dzin_1.0</strain>
        <tissue evidence="2">Leaf</tissue>
    </source>
</reference>
<dbReference type="AlphaFoldDB" id="A0A9D5H3K0"/>
<keyword evidence="3" id="KW-1185">Reference proteome</keyword>
<proteinExistence type="predicted"/>
<evidence type="ECO:0000313" key="3">
    <source>
        <dbReference type="Proteomes" id="UP001085076"/>
    </source>
</evidence>
<feature type="region of interest" description="Disordered" evidence="1">
    <location>
        <begin position="69"/>
        <end position="102"/>
    </location>
</feature>
<gene>
    <name evidence="2" type="ORF">J5N97_029841</name>
</gene>
<comment type="caution">
    <text evidence="2">The sequence shown here is derived from an EMBL/GenBank/DDBJ whole genome shotgun (WGS) entry which is preliminary data.</text>
</comment>
<dbReference type="Proteomes" id="UP001085076">
    <property type="component" value="Miscellaneous, Linkage group lg10"/>
</dbReference>
<dbReference type="EMBL" id="JAGGNH010000010">
    <property type="protein sequence ID" value="KAJ0962013.1"/>
    <property type="molecule type" value="Genomic_DNA"/>
</dbReference>
<protein>
    <submittedName>
        <fullName evidence="2">Uncharacterized protein</fullName>
    </submittedName>
</protein>
<name>A0A9D5H3K0_9LILI</name>
<dbReference type="OrthoDB" id="118608at2759"/>
<feature type="compositionally biased region" description="Low complexity" evidence="1">
    <location>
        <begin position="86"/>
        <end position="100"/>
    </location>
</feature>
<organism evidence="2 3">
    <name type="scientific">Dioscorea zingiberensis</name>
    <dbReference type="NCBI Taxonomy" id="325984"/>
    <lineage>
        <taxon>Eukaryota</taxon>
        <taxon>Viridiplantae</taxon>
        <taxon>Streptophyta</taxon>
        <taxon>Embryophyta</taxon>
        <taxon>Tracheophyta</taxon>
        <taxon>Spermatophyta</taxon>
        <taxon>Magnoliopsida</taxon>
        <taxon>Liliopsida</taxon>
        <taxon>Dioscoreales</taxon>
        <taxon>Dioscoreaceae</taxon>
        <taxon>Dioscorea</taxon>
    </lineage>
</organism>
<accession>A0A9D5H3K0</accession>
<reference evidence="2" key="2">
    <citation type="journal article" date="2022" name="Hortic Res">
        <title>The genome of Dioscorea zingiberensis sheds light on the biosynthesis, origin and evolution of the medicinally important diosgenin saponins.</title>
        <authorList>
            <person name="Li Y."/>
            <person name="Tan C."/>
            <person name="Li Z."/>
            <person name="Guo J."/>
            <person name="Li S."/>
            <person name="Chen X."/>
            <person name="Wang C."/>
            <person name="Dai X."/>
            <person name="Yang H."/>
            <person name="Song W."/>
            <person name="Hou L."/>
            <person name="Xu J."/>
            <person name="Tong Z."/>
            <person name="Xu A."/>
            <person name="Yuan X."/>
            <person name="Wang W."/>
            <person name="Yang Q."/>
            <person name="Chen L."/>
            <person name="Sun Z."/>
            <person name="Wang K."/>
            <person name="Pan B."/>
            <person name="Chen J."/>
            <person name="Bao Y."/>
            <person name="Liu F."/>
            <person name="Qi X."/>
            <person name="Gang D.R."/>
            <person name="Wen J."/>
            <person name="Li J."/>
        </authorList>
    </citation>
    <scope>NUCLEOTIDE SEQUENCE</scope>
    <source>
        <strain evidence="2">Dzin_1.0</strain>
    </source>
</reference>
<sequence>MLVLEEETYRTFVEGQPKAKEYLNKPILLFDELRLVCGEDHGTDKYARTIFHPFGVLDPVFETTLEGLDNMESDPLDDNDHKEQSRSSSSNCNSMSPQASRTSNEDIIMTDIALGIGKIASSLKWLKKKNWKEKLTDALETLLGYSVEDMNLLYVTLRGVLGF</sequence>
<evidence type="ECO:0000313" key="2">
    <source>
        <dbReference type="EMBL" id="KAJ0962013.1"/>
    </source>
</evidence>
<evidence type="ECO:0000256" key="1">
    <source>
        <dbReference type="SAM" id="MobiDB-lite"/>
    </source>
</evidence>